<comment type="caution">
    <text evidence="1">The sequence shown here is derived from an EMBL/GenBank/DDBJ whole genome shotgun (WGS) entry which is preliminary data.</text>
</comment>
<dbReference type="EMBL" id="JACIGI010000014">
    <property type="protein sequence ID" value="MBB4286240.1"/>
    <property type="molecule type" value="Genomic_DNA"/>
</dbReference>
<dbReference type="Proteomes" id="UP000555728">
    <property type="component" value="Unassembled WGS sequence"/>
</dbReference>
<sequence>MLRDRLNEELKVAIRTKDQRAICTIRLILAALKDRDICARGRGETVGEDDLLQMLQGMIKQRRDSIAMYEQGCRMDLAEQEREEMEIIQSFLPHQMDAGEIDSAVESVIGEIAAQGLKDMGRVMSTLRARYAGRMDFGRASAVAKARLA</sequence>
<dbReference type="GO" id="GO:0016884">
    <property type="term" value="F:carbon-nitrogen ligase activity, with glutamine as amido-N-donor"/>
    <property type="evidence" value="ECO:0007669"/>
    <property type="project" value="InterPro"/>
</dbReference>
<name>A0A7W6S0Q4_9PROT</name>
<protein>
    <recommendedName>
        <fullName evidence="3">GatB/YqeY domain-containing protein</fullName>
    </recommendedName>
</protein>
<dbReference type="RefSeq" id="WP_184434836.1">
    <property type="nucleotide sequence ID" value="NZ_JACIGI010000014.1"/>
</dbReference>
<evidence type="ECO:0008006" key="3">
    <source>
        <dbReference type="Google" id="ProtNLM"/>
    </source>
</evidence>
<dbReference type="Gene3D" id="1.10.1510.10">
    <property type="entry name" value="Uncharacterised protein YqeY/AIM41 PF09424, N-terminal domain"/>
    <property type="match status" value="1"/>
</dbReference>
<organism evidence="1 2">
    <name type="scientific">Roseospira goensis</name>
    <dbReference type="NCBI Taxonomy" id="391922"/>
    <lineage>
        <taxon>Bacteria</taxon>
        <taxon>Pseudomonadati</taxon>
        <taxon>Pseudomonadota</taxon>
        <taxon>Alphaproteobacteria</taxon>
        <taxon>Rhodospirillales</taxon>
        <taxon>Rhodospirillaceae</taxon>
        <taxon>Roseospira</taxon>
    </lineage>
</organism>
<dbReference type="InterPro" id="IPR003789">
    <property type="entry name" value="Asn/Gln_tRNA_amidoTrase-B-like"/>
</dbReference>
<dbReference type="Pfam" id="PF09424">
    <property type="entry name" value="YqeY"/>
    <property type="match status" value="1"/>
</dbReference>
<proteinExistence type="predicted"/>
<reference evidence="1 2" key="1">
    <citation type="submission" date="2020-08" db="EMBL/GenBank/DDBJ databases">
        <title>Genome sequencing of Purple Non-Sulfur Bacteria from various extreme environments.</title>
        <authorList>
            <person name="Mayer M."/>
        </authorList>
    </citation>
    <scope>NUCLEOTIDE SEQUENCE [LARGE SCALE GENOMIC DNA]</scope>
    <source>
        <strain evidence="1 2">JA135</strain>
    </source>
</reference>
<evidence type="ECO:0000313" key="2">
    <source>
        <dbReference type="Proteomes" id="UP000555728"/>
    </source>
</evidence>
<dbReference type="AlphaFoldDB" id="A0A7W6S0Q4"/>
<dbReference type="PANTHER" id="PTHR28055">
    <property type="entry name" value="ALTERED INHERITANCE OF MITOCHONDRIA PROTEIN 41, MITOCHONDRIAL"/>
    <property type="match status" value="1"/>
</dbReference>
<evidence type="ECO:0000313" key="1">
    <source>
        <dbReference type="EMBL" id="MBB4286240.1"/>
    </source>
</evidence>
<dbReference type="Gene3D" id="1.10.10.410">
    <property type="match status" value="1"/>
</dbReference>
<dbReference type="SUPFAM" id="SSF89095">
    <property type="entry name" value="GatB/YqeY motif"/>
    <property type="match status" value="1"/>
</dbReference>
<dbReference type="InterPro" id="IPR042184">
    <property type="entry name" value="YqeY/Aim41_N"/>
</dbReference>
<dbReference type="InterPro" id="IPR019004">
    <property type="entry name" value="YqeY/Aim41"/>
</dbReference>
<dbReference type="InterPro" id="IPR023168">
    <property type="entry name" value="GatB_Yqey_C_2"/>
</dbReference>
<accession>A0A7W6S0Q4</accession>
<gene>
    <name evidence="1" type="ORF">GGD88_001967</name>
</gene>
<keyword evidence="2" id="KW-1185">Reference proteome</keyword>
<dbReference type="PANTHER" id="PTHR28055:SF1">
    <property type="entry name" value="ALTERED INHERITANCE OF MITOCHONDRIA PROTEIN 41, MITOCHONDRIAL"/>
    <property type="match status" value="1"/>
</dbReference>